<dbReference type="InterPro" id="IPR036259">
    <property type="entry name" value="MFS_trans_sf"/>
</dbReference>
<keyword evidence="3 4" id="KW-0472">Membrane</keyword>
<accession>A0A8G2BLA1</accession>
<sequence>MTNLPAMTNLKDYATVTAAYWGFTLTDGALRMLVLLHFHRLGYSPLDIAILFLLYEAMGVVTNFVGGWVGSRFGLRITLFVGLAVQIVALVMLSLLDPGWVAAMSVAYVTTAQALSGIAKDLTKMSSKSAVKLVVASGDQGGLFKWVAVLTGSKNALKGVGFLLGGVMLQTLGFVSSLWVMAAGLGLVLTAALILVRADLGRAKEKVKARELFSKTREINILSAARVFLFASRDVWFVVGVPIFLYDQLGWTFDQVGAFMAVWVIGYGMVQAVAPRMLGRDAAARAPRLAKVWGAGLAVIPAVLAAAMMPASLATLSDATGWALPAGLQSWLLIGGLMLFGVVFALNSSIHSYLIVAYSDADKVALNVGFYYMANAIGRFGGTLLSGLLYQFAGLPGALWMSAGLLAMTVAITLALPRPAASDTSELATAAALTSIAPGTD</sequence>
<keyword evidence="2 4" id="KW-1133">Transmembrane helix</keyword>
<dbReference type="AlphaFoldDB" id="A0A8G2BLA1"/>
<evidence type="ECO:0000256" key="1">
    <source>
        <dbReference type="ARBA" id="ARBA00022692"/>
    </source>
</evidence>
<gene>
    <name evidence="5" type="ORF">SAMN05660686_03092</name>
</gene>
<protein>
    <submittedName>
        <fullName evidence="5">Major Facilitator Superfamily protein</fullName>
    </submittedName>
</protein>
<evidence type="ECO:0000256" key="2">
    <source>
        <dbReference type="ARBA" id="ARBA00022989"/>
    </source>
</evidence>
<dbReference type="PANTHER" id="PTHR23547:SF1">
    <property type="entry name" value="MAJOR FACILITATOR SUPERFAMILY MFS_1"/>
    <property type="match status" value="1"/>
</dbReference>
<dbReference type="Proteomes" id="UP000198615">
    <property type="component" value="Unassembled WGS sequence"/>
</dbReference>
<evidence type="ECO:0000313" key="6">
    <source>
        <dbReference type="Proteomes" id="UP000198615"/>
    </source>
</evidence>
<keyword evidence="1 4" id="KW-0812">Transmembrane</keyword>
<dbReference type="GO" id="GO:0022857">
    <property type="term" value="F:transmembrane transporter activity"/>
    <property type="evidence" value="ECO:0007669"/>
    <property type="project" value="InterPro"/>
</dbReference>
<feature type="transmembrane region" description="Helical" evidence="4">
    <location>
        <begin position="258"/>
        <end position="278"/>
    </location>
</feature>
<dbReference type="NCBIfam" id="NF033734">
    <property type="entry name" value="MFS_ArsJ"/>
    <property type="match status" value="1"/>
</dbReference>
<dbReference type="Pfam" id="PF07690">
    <property type="entry name" value="MFS_1"/>
    <property type="match status" value="1"/>
</dbReference>
<dbReference type="RefSeq" id="WP_245701986.1">
    <property type="nucleotide sequence ID" value="NZ_FNBW01000009.1"/>
</dbReference>
<feature type="transmembrane region" description="Helical" evidence="4">
    <location>
        <begin position="370"/>
        <end position="392"/>
    </location>
</feature>
<dbReference type="InterPro" id="IPR047769">
    <property type="entry name" value="MFS_ArsJ"/>
</dbReference>
<feature type="transmembrane region" description="Helical" evidence="4">
    <location>
        <begin position="290"/>
        <end position="311"/>
    </location>
</feature>
<name>A0A8G2BLA1_9PROT</name>
<dbReference type="Gene3D" id="1.20.1250.20">
    <property type="entry name" value="MFS general substrate transporter like domains"/>
    <property type="match status" value="1"/>
</dbReference>
<evidence type="ECO:0000256" key="3">
    <source>
        <dbReference type="ARBA" id="ARBA00023136"/>
    </source>
</evidence>
<dbReference type="InterPro" id="IPR011701">
    <property type="entry name" value="MFS"/>
</dbReference>
<feature type="transmembrane region" description="Helical" evidence="4">
    <location>
        <begin position="48"/>
        <end position="66"/>
    </location>
</feature>
<organism evidence="5 6">
    <name type="scientific">Thalassobaculum litoreum DSM 18839</name>
    <dbReference type="NCBI Taxonomy" id="1123362"/>
    <lineage>
        <taxon>Bacteria</taxon>
        <taxon>Pseudomonadati</taxon>
        <taxon>Pseudomonadota</taxon>
        <taxon>Alphaproteobacteria</taxon>
        <taxon>Rhodospirillales</taxon>
        <taxon>Thalassobaculaceae</taxon>
        <taxon>Thalassobaculum</taxon>
    </lineage>
</organism>
<proteinExistence type="predicted"/>
<feature type="transmembrane region" description="Helical" evidence="4">
    <location>
        <begin position="331"/>
        <end position="358"/>
    </location>
</feature>
<dbReference type="SUPFAM" id="SSF103473">
    <property type="entry name" value="MFS general substrate transporter"/>
    <property type="match status" value="1"/>
</dbReference>
<evidence type="ECO:0000256" key="4">
    <source>
        <dbReference type="SAM" id="Phobius"/>
    </source>
</evidence>
<keyword evidence="6" id="KW-1185">Reference proteome</keyword>
<feature type="transmembrane region" description="Helical" evidence="4">
    <location>
        <begin position="73"/>
        <end position="93"/>
    </location>
</feature>
<dbReference type="PANTHER" id="PTHR23547">
    <property type="entry name" value="MAJOR FACILITATOR SUPERFAMILY DOMAIN, GENERAL SUBSTRATE TRANSPORTER"/>
    <property type="match status" value="1"/>
</dbReference>
<comment type="caution">
    <text evidence="5">The sequence shown here is derived from an EMBL/GenBank/DDBJ whole genome shotgun (WGS) entry which is preliminary data.</text>
</comment>
<feature type="transmembrane region" description="Helical" evidence="4">
    <location>
        <begin position="219"/>
        <end position="246"/>
    </location>
</feature>
<dbReference type="EMBL" id="FNBW01000009">
    <property type="protein sequence ID" value="SDG02548.1"/>
    <property type="molecule type" value="Genomic_DNA"/>
</dbReference>
<feature type="transmembrane region" description="Helical" evidence="4">
    <location>
        <begin position="398"/>
        <end position="416"/>
    </location>
</feature>
<evidence type="ECO:0000313" key="5">
    <source>
        <dbReference type="EMBL" id="SDG02548.1"/>
    </source>
</evidence>
<feature type="transmembrane region" description="Helical" evidence="4">
    <location>
        <begin position="178"/>
        <end position="198"/>
    </location>
</feature>
<reference evidence="5 6" key="1">
    <citation type="submission" date="2016-10" db="EMBL/GenBank/DDBJ databases">
        <authorList>
            <person name="Varghese N."/>
            <person name="Submissions S."/>
        </authorList>
    </citation>
    <scope>NUCLEOTIDE SEQUENCE [LARGE SCALE GENOMIC DNA]</scope>
    <source>
        <strain evidence="5 6">DSM 18839</strain>
    </source>
</reference>